<evidence type="ECO:0000256" key="8">
    <source>
        <dbReference type="PROSITE-ProRule" id="PRU00039"/>
    </source>
</evidence>
<feature type="signal peptide" evidence="9">
    <location>
        <begin position="1"/>
        <end position="22"/>
    </location>
</feature>
<dbReference type="PROSITE" id="PS01225">
    <property type="entry name" value="CTCK_2"/>
    <property type="match status" value="1"/>
</dbReference>
<dbReference type="InterPro" id="IPR029034">
    <property type="entry name" value="Cystine-knot_cytokine"/>
</dbReference>
<dbReference type="InterPro" id="IPR006207">
    <property type="entry name" value="Cys_knot_C"/>
</dbReference>
<sequence length="253" mass="28499">MTTMTSPCLLLRLLLTLVTTYAVLQPTVGGGGARRRERRPTEFTVTAPLAADDDVSAASNNASHSISADKATSAAEATTPPDIGSLKGVQLGCDQQLRSKRYISDGYCTSLKPITEVVCAGRCLPVRTLPWYASLYKVWAKTKTKEWRCVENRVRRQRVSLMCQNGEQRTYQIKVVKSCKCKRYNKRHNQSRAAWRKRQSRRARKRRRRACNASVTTLTHELYVRRCRGAGLTQCCDEPIMRDSLAVRQGALM</sequence>
<evidence type="ECO:0000256" key="1">
    <source>
        <dbReference type="ARBA" id="ARBA00004613"/>
    </source>
</evidence>
<reference evidence="12" key="1">
    <citation type="submission" date="2025-08" db="UniProtKB">
        <authorList>
            <consortium name="RefSeq"/>
        </authorList>
    </citation>
    <scope>IDENTIFICATION</scope>
</reference>
<dbReference type="PANTHER" id="PTHR14903">
    <property type="entry name" value="SCLEROSTIN-RELATED"/>
    <property type="match status" value="1"/>
</dbReference>
<organism evidence="11 12">
    <name type="scientific">Priapulus caudatus</name>
    <name type="common">Priapulid worm</name>
    <dbReference type="NCBI Taxonomy" id="37621"/>
    <lineage>
        <taxon>Eukaryota</taxon>
        <taxon>Metazoa</taxon>
        <taxon>Ecdysozoa</taxon>
        <taxon>Scalidophora</taxon>
        <taxon>Priapulida</taxon>
        <taxon>Priapulimorpha</taxon>
        <taxon>Priapulimorphida</taxon>
        <taxon>Priapulidae</taxon>
        <taxon>Priapulus</taxon>
    </lineage>
</organism>
<dbReference type="GeneID" id="106818123"/>
<dbReference type="PANTHER" id="PTHR14903:SF6">
    <property type="entry name" value="CTCK DOMAIN-CONTAINING PROTEIN"/>
    <property type="match status" value="1"/>
</dbReference>
<keyword evidence="3" id="KW-0964">Secreted</keyword>
<gene>
    <name evidence="12" type="primary">LOC106818123</name>
</gene>
<name>A0ABM1F1K7_PRICU</name>
<comment type="similarity">
    <text evidence="2">Belongs to the sclerostin family.</text>
</comment>
<feature type="chain" id="PRO_5047275856" evidence="9">
    <location>
        <begin position="23"/>
        <end position="253"/>
    </location>
</feature>
<protein>
    <submittedName>
        <fullName evidence="12">Sclerostin domain-containing protein 1-like</fullName>
    </submittedName>
</protein>
<proteinExistence type="inferred from homology"/>
<evidence type="ECO:0000313" key="12">
    <source>
        <dbReference type="RefSeq" id="XP_014678328.1"/>
    </source>
</evidence>
<feature type="domain" description="CTCK" evidence="10">
    <location>
        <begin position="93"/>
        <end position="186"/>
    </location>
</feature>
<evidence type="ECO:0000256" key="7">
    <source>
        <dbReference type="ARBA" id="ARBA00023180"/>
    </source>
</evidence>
<keyword evidence="4" id="KW-0879">Wnt signaling pathway</keyword>
<evidence type="ECO:0000313" key="11">
    <source>
        <dbReference type="Proteomes" id="UP000695022"/>
    </source>
</evidence>
<evidence type="ECO:0000256" key="6">
    <source>
        <dbReference type="ARBA" id="ARBA00023157"/>
    </source>
</evidence>
<dbReference type="Pfam" id="PF05463">
    <property type="entry name" value="Sclerostin"/>
    <property type="match status" value="1"/>
</dbReference>
<evidence type="ECO:0000256" key="2">
    <source>
        <dbReference type="ARBA" id="ARBA00007850"/>
    </source>
</evidence>
<comment type="caution">
    <text evidence="8">Lacks conserved residue(s) required for the propagation of feature annotation.</text>
</comment>
<evidence type="ECO:0000256" key="4">
    <source>
        <dbReference type="ARBA" id="ARBA00022687"/>
    </source>
</evidence>
<dbReference type="Proteomes" id="UP000695022">
    <property type="component" value="Unplaced"/>
</dbReference>
<dbReference type="InterPro" id="IPR008835">
    <property type="entry name" value="Sclerostin/SOSTDC1"/>
</dbReference>
<keyword evidence="6" id="KW-1015">Disulfide bond</keyword>
<evidence type="ECO:0000256" key="5">
    <source>
        <dbReference type="ARBA" id="ARBA00022729"/>
    </source>
</evidence>
<accession>A0ABM1F1K7</accession>
<keyword evidence="5 9" id="KW-0732">Signal</keyword>
<evidence type="ECO:0000259" key="10">
    <source>
        <dbReference type="PROSITE" id="PS01225"/>
    </source>
</evidence>
<evidence type="ECO:0000256" key="9">
    <source>
        <dbReference type="SAM" id="SignalP"/>
    </source>
</evidence>
<keyword evidence="11" id="KW-1185">Reference proteome</keyword>
<dbReference type="Gene3D" id="2.10.90.10">
    <property type="entry name" value="Cystine-knot cytokines"/>
    <property type="match status" value="1"/>
</dbReference>
<keyword evidence="7" id="KW-0325">Glycoprotein</keyword>
<comment type="subcellular location">
    <subcellularLocation>
        <location evidence="1">Secreted</location>
    </subcellularLocation>
</comment>
<dbReference type="RefSeq" id="XP_014678328.1">
    <property type="nucleotide sequence ID" value="XM_014822842.1"/>
</dbReference>
<evidence type="ECO:0000256" key="3">
    <source>
        <dbReference type="ARBA" id="ARBA00022525"/>
    </source>
</evidence>